<evidence type="ECO:0000256" key="5">
    <source>
        <dbReference type="SAM" id="MobiDB-lite"/>
    </source>
</evidence>
<dbReference type="Proteomes" id="UP001241537">
    <property type="component" value="Unassembled WGS sequence"/>
</dbReference>
<comment type="caution">
    <text evidence="7">The sequence shown here is derived from an EMBL/GenBank/DDBJ whole genome shotgun (WGS) entry which is preliminary data.</text>
</comment>
<sequence length="495" mass="56190">MRKFRKFYVAVLLLLLLGAGVLFLRHRENSGSEPAVTAGETQEESSATVEESGTQEDAARWVYGHPEDKGTGRYSRLGRRGQAVRAETEAGDAGEERKALHEDMVWIASDIHYYSPELTDYGAAFRARLDRDDGKDITDIDRILDLWIEEVLRERPGTVALLGDLTLDGESVNHRVLSEKLKRLTDDGIRVLVVPGNHDIGCVTWASTYFGAHQALTETPQTAEGFLEFYHSFGYDQASASDASSLSYVCKFDEKHWFLMLDSVIYEPVNRVVGRLKDSTLHWMEGVLREAQEEHVQVLAFAHHNLMDESRLYRSDCTLENNREVIALLERYGVPLWGSGHLHLQRLHQYLPEPGTEPGKQITEIVSGCFSMYPFPYGVLKLSENGDMEYRQRTVGLPEELKQTGLEEFRAVITRQTAAQIRGLPGYIINNMADSYAELLSAYVAGEAVDEQVFRSELGYRMMLRYLDGSEVLRRVEWMLADTKKDQRSWSYSAE</sequence>
<evidence type="ECO:0000313" key="8">
    <source>
        <dbReference type="Proteomes" id="UP001241537"/>
    </source>
</evidence>
<reference evidence="7" key="1">
    <citation type="submission" date="2023-07" db="EMBL/GenBank/DDBJ databases">
        <title>Genomic Encyclopedia of Type Strains, Phase IV (KMG-IV): sequencing the most valuable type-strain genomes for metagenomic binning, comparative biology and taxonomic classification.</title>
        <authorList>
            <person name="Goeker M."/>
        </authorList>
    </citation>
    <scope>NUCLEOTIDE SEQUENCE</scope>
    <source>
        <strain evidence="7">DSM 19659</strain>
    </source>
</reference>
<dbReference type="AlphaFoldDB" id="A0AAE4AKI3"/>
<name>A0AAE4AKI3_9FIRM</name>
<dbReference type="EMBL" id="JAUSTO010000009">
    <property type="protein sequence ID" value="MDQ0152933.1"/>
    <property type="molecule type" value="Genomic_DNA"/>
</dbReference>
<dbReference type="PANTHER" id="PTHR42988:SF2">
    <property type="entry name" value="CYCLIC NUCLEOTIDE PHOSPHODIESTERASE CBUA0032-RELATED"/>
    <property type="match status" value="1"/>
</dbReference>
<dbReference type="InterPro" id="IPR050884">
    <property type="entry name" value="CNP_phosphodiesterase-III"/>
</dbReference>
<evidence type="ECO:0000313" key="7">
    <source>
        <dbReference type="EMBL" id="MDQ0152933.1"/>
    </source>
</evidence>
<protein>
    <submittedName>
        <fullName evidence="7">Calcineurin-like phosphoesterase family protein</fullName>
    </submittedName>
</protein>
<evidence type="ECO:0000256" key="2">
    <source>
        <dbReference type="ARBA" id="ARBA00022801"/>
    </source>
</evidence>
<dbReference type="InterPro" id="IPR029052">
    <property type="entry name" value="Metallo-depent_PP-like"/>
</dbReference>
<gene>
    <name evidence="7" type="ORF">J2S20_001634</name>
</gene>
<keyword evidence="2" id="KW-0378">Hydrolase</keyword>
<keyword evidence="8" id="KW-1185">Reference proteome</keyword>
<keyword evidence="3" id="KW-0408">Iron</keyword>
<dbReference type="Gene3D" id="3.60.21.10">
    <property type="match status" value="1"/>
</dbReference>
<dbReference type="SUPFAM" id="SSF56300">
    <property type="entry name" value="Metallo-dependent phosphatases"/>
    <property type="match status" value="1"/>
</dbReference>
<evidence type="ECO:0000256" key="3">
    <source>
        <dbReference type="ARBA" id="ARBA00023004"/>
    </source>
</evidence>
<dbReference type="Pfam" id="PF00149">
    <property type="entry name" value="Metallophos"/>
    <property type="match status" value="1"/>
</dbReference>
<organism evidence="7 8">
    <name type="scientific">Moryella indoligenes</name>
    <dbReference type="NCBI Taxonomy" id="371674"/>
    <lineage>
        <taxon>Bacteria</taxon>
        <taxon>Bacillati</taxon>
        <taxon>Bacillota</taxon>
        <taxon>Clostridia</taxon>
        <taxon>Lachnospirales</taxon>
        <taxon>Lachnospiraceae</taxon>
        <taxon>Moryella</taxon>
    </lineage>
</organism>
<accession>A0AAE4AKI3</accession>
<evidence type="ECO:0000256" key="4">
    <source>
        <dbReference type="ARBA" id="ARBA00025742"/>
    </source>
</evidence>
<keyword evidence="1" id="KW-0479">Metal-binding</keyword>
<dbReference type="PANTHER" id="PTHR42988">
    <property type="entry name" value="PHOSPHOHYDROLASE"/>
    <property type="match status" value="1"/>
</dbReference>
<dbReference type="InterPro" id="IPR004843">
    <property type="entry name" value="Calcineurin-like_PHP"/>
</dbReference>
<dbReference type="GO" id="GO:0016787">
    <property type="term" value="F:hydrolase activity"/>
    <property type="evidence" value="ECO:0007669"/>
    <property type="project" value="UniProtKB-KW"/>
</dbReference>
<evidence type="ECO:0000256" key="1">
    <source>
        <dbReference type="ARBA" id="ARBA00022723"/>
    </source>
</evidence>
<evidence type="ECO:0000259" key="6">
    <source>
        <dbReference type="Pfam" id="PF00149"/>
    </source>
</evidence>
<feature type="domain" description="Calcineurin-like phosphoesterase" evidence="6">
    <location>
        <begin position="105"/>
        <end position="343"/>
    </location>
</feature>
<proteinExistence type="inferred from homology"/>
<dbReference type="GO" id="GO:0046872">
    <property type="term" value="F:metal ion binding"/>
    <property type="evidence" value="ECO:0007669"/>
    <property type="project" value="UniProtKB-KW"/>
</dbReference>
<dbReference type="RefSeq" id="WP_106612561.1">
    <property type="nucleotide sequence ID" value="NZ_JAUSTO010000009.1"/>
</dbReference>
<feature type="region of interest" description="Disordered" evidence="5">
    <location>
        <begin position="31"/>
        <end position="96"/>
    </location>
</feature>
<comment type="similarity">
    <text evidence="4">Belongs to the cyclic nucleotide phosphodiesterase class-III family.</text>
</comment>